<dbReference type="RefSeq" id="WP_062975054.1">
    <property type="nucleotide sequence ID" value="NZ_JAAXOS010000020.1"/>
</dbReference>
<name>A0A7X6R6J0_9NOCA</name>
<evidence type="ECO:0000256" key="1">
    <source>
        <dbReference type="SAM" id="Phobius"/>
    </source>
</evidence>
<organism evidence="3 4">
    <name type="scientific">Nocardia gamkensis</name>
    <dbReference type="NCBI Taxonomy" id="352869"/>
    <lineage>
        <taxon>Bacteria</taxon>
        <taxon>Bacillati</taxon>
        <taxon>Actinomycetota</taxon>
        <taxon>Actinomycetes</taxon>
        <taxon>Mycobacteriales</taxon>
        <taxon>Nocardiaceae</taxon>
        <taxon>Nocardia</taxon>
    </lineage>
</organism>
<evidence type="ECO:0000313" key="3">
    <source>
        <dbReference type="EMBL" id="NKY30700.1"/>
    </source>
</evidence>
<protein>
    <submittedName>
        <fullName evidence="3">DUF1707 domain-containing protein</fullName>
    </submittedName>
</protein>
<keyword evidence="1" id="KW-0812">Transmembrane</keyword>
<evidence type="ECO:0000259" key="2">
    <source>
        <dbReference type="Pfam" id="PF08044"/>
    </source>
</evidence>
<feature type="transmembrane region" description="Helical" evidence="1">
    <location>
        <begin position="74"/>
        <end position="92"/>
    </location>
</feature>
<dbReference type="Pfam" id="PF08044">
    <property type="entry name" value="DUF1707"/>
    <property type="match status" value="1"/>
</dbReference>
<feature type="domain" description="DUF1707" evidence="2">
    <location>
        <begin position="9"/>
        <end position="59"/>
    </location>
</feature>
<keyword evidence="1" id="KW-0472">Membrane</keyword>
<comment type="caution">
    <text evidence="3">The sequence shown here is derived from an EMBL/GenBank/DDBJ whole genome shotgun (WGS) entry which is preliminary data.</text>
</comment>
<feature type="transmembrane region" description="Helical" evidence="1">
    <location>
        <begin position="98"/>
        <end position="115"/>
    </location>
</feature>
<dbReference type="AlphaFoldDB" id="A0A7X6R6J0"/>
<dbReference type="InterPro" id="IPR012551">
    <property type="entry name" value="DUF1707_SHOCT-like"/>
</dbReference>
<keyword evidence="1" id="KW-1133">Transmembrane helix</keyword>
<accession>A0A7X6R6J0</accession>
<gene>
    <name evidence="3" type="ORF">HGB38_31480</name>
</gene>
<reference evidence="3 4" key="1">
    <citation type="submission" date="2020-04" db="EMBL/GenBank/DDBJ databases">
        <title>MicrobeNet Type strains.</title>
        <authorList>
            <person name="Nicholson A.C."/>
        </authorList>
    </citation>
    <scope>NUCLEOTIDE SEQUENCE [LARGE SCALE GENOMIC DNA]</scope>
    <source>
        <strain evidence="3 4">DSM 44956</strain>
    </source>
</reference>
<keyword evidence="4" id="KW-1185">Reference proteome</keyword>
<evidence type="ECO:0000313" key="4">
    <source>
        <dbReference type="Proteomes" id="UP000540698"/>
    </source>
</evidence>
<sequence>MGESAGLPASLADRERAMRELTHHLGTGRLSLAEFDELSAAVAAATQRSQLAELFADLPGSTPPPAEVTPTNPLPRLVVLAGAAVVFSVVLAVTTGNWLWLLAILAAPALFMLTARTT</sequence>
<proteinExistence type="predicted"/>
<dbReference type="Proteomes" id="UP000540698">
    <property type="component" value="Unassembled WGS sequence"/>
</dbReference>
<dbReference type="EMBL" id="JAAXOS010000020">
    <property type="protein sequence ID" value="NKY30700.1"/>
    <property type="molecule type" value="Genomic_DNA"/>
</dbReference>